<dbReference type="RefSeq" id="WP_303545328.1">
    <property type="nucleotide sequence ID" value="NZ_JAUOTP010000009.1"/>
</dbReference>
<keyword evidence="10" id="KW-1185">Reference proteome</keyword>
<dbReference type="InterPro" id="IPR050237">
    <property type="entry name" value="ATP-dep_AMP-bd_enzyme"/>
</dbReference>
<dbReference type="InterPro" id="IPR025110">
    <property type="entry name" value="AMP-bd_C"/>
</dbReference>
<organism evidence="9 10">
    <name type="scientific">Sphingomonas natans</name>
    <dbReference type="NCBI Taxonomy" id="3063330"/>
    <lineage>
        <taxon>Bacteria</taxon>
        <taxon>Pseudomonadati</taxon>
        <taxon>Pseudomonadota</taxon>
        <taxon>Alphaproteobacteria</taxon>
        <taxon>Sphingomonadales</taxon>
        <taxon>Sphingomonadaceae</taxon>
        <taxon>Sphingomonas</taxon>
    </lineage>
</organism>
<dbReference type="InterPro" id="IPR045851">
    <property type="entry name" value="AMP-bd_C_sf"/>
</dbReference>
<dbReference type="Proteomes" id="UP001169764">
    <property type="component" value="Unassembled WGS sequence"/>
</dbReference>
<dbReference type="Pfam" id="PF00501">
    <property type="entry name" value="AMP-binding"/>
    <property type="match status" value="1"/>
</dbReference>
<evidence type="ECO:0000256" key="6">
    <source>
        <dbReference type="ARBA" id="ARBA00042773"/>
    </source>
</evidence>
<evidence type="ECO:0000256" key="2">
    <source>
        <dbReference type="ARBA" id="ARBA00005005"/>
    </source>
</evidence>
<evidence type="ECO:0000256" key="3">
    <source>
        <dbReference type="ARBA" id="ARBA00022598"/>
    </source>
</evidence>
<dbReference type="InterPro" id="IPR000873">
    <property type="entry name" value="AMP-dep_synth/lig_dom"/>
</dbReference>
<accession>A0ABT8YCX7</accession>
<reference evidence="9" key="1">
    <citation type="submission" date="2023-07" db="EMBL/GenBank/DDBJ databases">
        <authorList>
            <person name="Kim M."/>
        </authorList>
    </citation>
    <scope>NUCLEOTIDE SEQUENCE</scope>
    <source>
        <strain evidence="9">BIUV-7</strain>
    </source>
</reference>
<name>A0ABT8YCX7_9SPHN</name>
<comment type="pathway">
    <text evidence="2">Lipid metabolism; fatty acid beta-oxidation.</text>
</comment>
<feature type="domain" description="AMP-binding enzyme C-terminal" evidence="8">
    <location>
        <begin position="369"/>
        <end position="441"/>
    </location>
</feature>
<dbReference type="SUPFAM" id="SSF56801">
    <property type="entry name" value="Acetyl-CoA synthetase-like"/>
    <property type="match status" value="1"/>
</dbReference>
<dbReference type="PANTHER" id="PTHR43767">
    <property type="entry name" value="LONG-CHAIN-FATTY-ACID--COA LIGASE"/>
    <property type="match status" value="1"/>
</dbReference>
<gene>
    <name evidence="9" type="ORF">Q4F19_17485</name>
</gene>
<comment type="caution">
    <text evidence="9">The sequence shown here is derived from an EMBL/GenBank/DDBJ whole genome shotgun (WGS) entry which is preliminary data.</text>
</comment>
<feature type="domain" description="AMP-dependent synthetase/ligase" evidence="7">
    <location>
        <begin position="50"/>
        <end position="282"/>
    </location>
</feature>
<evidence type="ECO:0000256" key="1">
    <source>
        <dbReference type="ARBA" id="ARBA00004170"/>
    </source>
</evidence>
<dbReference type="EC" id="6.2.1.3" evidence="4"/>
<dbReference type="PANTHER" id="PTHR43767:SF8">
    <property type="entry name" value="LONG-CHAIN-FATTY-ACID--COA LIGASE"/>
    <property type="match status" value="1"/>
</dbReference>
<dbReference type="InterPro" id="IPR042099">
    <property type="entry name" value="ANL_N_sf"/>
</dbReference>
<proteinExistence type="predicted"/>
<evidence type="ECO:0000256" key="5">
    <source>
        <dbReference type="ARBA" id="ARBA00039545"/>
    </source>
</evidence>
<dbReference type="EMBL" id="JAUOTP010000009">
    <property type="protein sequence ID" value="MDO6416183.1"/>
    <property type="molecule type" value="Genomic_DNA"/>
</dbReference>
<sequence length="452" mass="49336">MKPINLEALIGGSRDPCEPAILSPDCGWSLMDLIKAGSCAALELAVHVGVVAICCRDPMRMVVALVALDGRVDRLILLANDLDRVTIEELLERSGARILVTDREDLDDFAPAIRWRGEVEPVRSARFALGEPDRLTIWTFATSGTTGAPKLVEHDIISLSRPLRAEHAWRWGQMYEMARFAGVQVFLQAMAKGVLILPHSRWPLKDKVAFIATNGGNAISATPTLWRKMLMTPEAATLQLHQATLGGEIADAPVLATIAARYPSARVTHVYASTEAGASFAVNDGLPGFPAAMLDIRGSGPCLRIRDGRLFIQSARGRRTYVGTNIAFSDDEGFVDTGDLVERVGERCYFKGRANGVINVGGDKVYPQEVEAVLLAHPDVALARIFAASSPITGQMVSAEIMMREEVGDRTVMTRKLHAYCAERLPRWKCPVIIRLVREIAANSGEKMSRAK</sequence>
<evidence type="ECO:0000313" key="10">
    <source>
        <dbReference type="Proteomes" id="UP001169764"/>
    </source>
</evidence>
<dbReference type="Gene3D" id="3.30.300.30">
    <property type="match status" value="1"/>
</dbReference>
<keyword evidence="3" id="KW-0436">Ligase</keyword>
<evidence type="ECO:0000313" key="9">
    <source>
        <dbReference type="EMBL" id="MDO6416183.1"/>
    </source>
</evidence>
<comment type="subcellular location">
    <subcellularLocation>
        <location evidence="1">Membrane</location>
        <topology evidence="1">Peripheral membrane protein</topology>
    </subcellularLocation>
</comment>
<dbReference type="Pfam" id="PF13193">
    <property type="entry name" value="AMP-binding_C"/>
    <property type="match status" value="1"/>
</dbReference>
<dbReference type="Gene3D" id="3.40.50.12780">
    <property type="entry name" value="N-terminal domain of ligase-like"/>
    <property type="match status" value="1"/>
</dbReference>
<evidence type="ECO:0000256" key="4">
    <source>
        <dbReference type="ARBA" id="ARBA00026121"/>
    </source>
</evidence>
<evidence type="ECO:0000259" key="8">
    <source>
        <dbReference type="Pfam" id="PF13193"/>
    </source>
</evidence>
<evidence type="ECO:0000259" key="7">
    <source>
        <dbReference type="Pfam" id="PF00501"/>
    </source>
</evidence>
<protein>
    <recommendedName>
        <fullName evidence="5">Long-chain-fatty-acid--CoA ligase</fullName>
        <ecNumber evidence="4">6.2.1.3</ecNumber>
    </recommendedName>
    <alternativeName>
        <fullName evidence="6">Long-chain acyl-CoA synthetase</fullName>
    </alternativeName>
</protein>